<accession>A0AAE9PSX3</accession>
<dbReference type="AlphaFoldDB" id="A0AAE9PSX3"/>
<gene>
    <name evidence="1" type="ORF">MF626_07035</name>
</gene>
<dbReference type="EMBL" id="CP097770">
    <property type="protein sequence ID" value="UZP76261.1"/>
    <property type="molecule type" value="Genomic_DNA"/>
</dbReference>
<organism evidence="1">
    <name type="scientific">Paenibacillus polymyxa</name>
    <name type="common">Bacillus polymyxa</name>
    <dbReference type="NCBI Taxonomy" id="1406"/>
    <lineage>
        <taxon>Bacteria</taxon>
        <taxon>Bacillati</taxon>
        <taxon>Bacillota</taxon>
        <taxon>Bacilli</taxon>
        <taxon>Bacillales</taxon>
        <taxon>Paenibacillaceae</taxon>
        <taxon>Paenibacillus</taxon>
    </lineage>
</organism>
<reference evidence="1" key="1">
    <citation type="submission" date="2022-11" db="EMBL/GenBank/DDBJ databases">
        <authorList>
            <person name="Vasilchenko N.G."/>
            <person name="Prazdnova E.V."/>
            <person name="Gorovtsov A.V."/>
            <person name="Chistyakov V.A."/>
            <person name="Pak M.L."/>
        </authorList>
    </citation>
    <scope>NUCLEOTIDE SEQUENCE</scope>
    <source>
        <strain evidence="1">R 4.5</strain>
    </source>
</reference>
<name>A0AAE9PSX3_PAEPO</name>
<evidence type="ECO:0000313" key="1">
    <source>
        <dbReference type="EMBL" id="UZP76261.1"/>
    </source>
</evidence>
<protein>
    <submittedName>
        <fullName evidence="1">Uncharacterized protein</fullName>
    </submittedName>
</protein>
<proteinExistence type="predicted"/>
<sequence>MGLVNVQRRLALYYDSASYPTDGMLIHSAEQEGTVVAFEIPDEYGGR</sequence>